<feature type="region of interest" description="Disordered" evidence="1">
    <location>
        <begin position="99"/>
        <end position="119"/>
    </location>
</feature>
<gene>
    <name evidence="2" type="ORF">J2800_001900</name>
</gene>
<feature type="compositionally biased region" description="Basic and acidic residues" evidence="1">
    <location>
        <begin position="59"/>
        <end position="72"/>
    </location>
</feature>
<evidence type="ECO:0000313" key="3">
    <source>
        <dbReference type="Proteomes" id="UP001262754"/>
    </source>
</evidence>
<dbReference type="Proteomes" id="UP001262754">
    <property type="component" value="Unassembled WGS sequence"/>
</dbReference>
<comment type="caution">
    <text evidence="2">The sequence shown here is derived from an EMBL/GenBank/DDBJ whole genome shotgun (WGS) entry which is preliminary data.</text>
</comment>
<feature type="compositionally biased region" description="Polar residues" evidence="1">
    <location>
        <begin position="110"/>
        <end position="119"/>
    </location>
</feature>
<reference evidence="2 3" key="1">
    <citation type="submission" date="2023-07" db="EMBL/GenBank/DDBJ databases">
        <title>Sorghum-associated microbial communities from plants grown in Nebraska, USA.</title>
        <authorList>
            <person name="Schachtman D."/>
        </authorList>
    </citation>
    <scope>NUCLEOTIDE SEQUENCE [LARGE SCALE GENOMIC DNA]</scope>
    <source>
        <strain evidence="2 3">DS2154</strain>
    </source>
</reference>
<organism evidence="2 3">
    <name type="scientific">Caulobacter rhizosphaerae</name>
    <dbReference type="NCBI Taxonomy" id="2010972"/>
    <lineage>
        <taxon>Bacteria</taxon>
        <taxon>Pseudomonadati</taxon>
        <taxon>Pseudomonadota</taxon>
        <taxon>Alphaproteobacteria</taxon>
        <taxon>Caulobacterales</taxon>
        <taxon>Caulobacteraceae</taxon>
        <taxon>Caulobacter</taxon>
    </lineage>
</organism>
<dbReference type="RefSeq" id="WP_162251633.1">
    <property type="nucleotide sequence ID" value="NZ_JAVDRL010000005.1"/>
</dbReference>
<protein>
    <submittedName>
        <fullName evidence="2">Uncharacterized protein</fullName>
    </submittedName>
</protein>
<proteinExistence type="predicted"/>
<sequence>MRKPVSTFRAKLYFRPDGLGSATGGFGGRLPPTSIPPIRAKDSMAWLILDTFIGGVSRQRVETKHAPTEARRNRNSPNPDEIRTRTNPIALACKAFVRQEKSARDGVSRALSSSSVPRP</sequence>
<keyword evidence="3" id="KW-1185">Reference proteome</keyword>
<evidence type="ECO:0000256" key="1">
    <source>
        <dbReference type="SAM" id="MobiDB-lite"/>
    </source>
</evidence>
<name>A0ABU1MY93_9CAUL</name>
<dbReference type="EMBL" id="JAVDRL010000005">
    <property type="protein sequence ID" value="MDR6531158.1"/>
    <property type="molecule type" value="Genomic_DNA"/>
</dbReference>
<evidence type="ECO:0000313" key="2">
    <source>
        <dbReference type="EMBL" id="MDR6531158.1"/>
    </source>
</evidence>
<accession>A0ABU1MY93</accession>
<feature type="region of interest" description="Disordered" evidence="1">
    <location>
        <begin position="59"/>
        <end position="87"/>
    </location>
</feature>